<dbReference type="InterPro" id="IPR036291">
    <property type="entry name" value="NAD(P)-bd_dom_sf"/>
</dbReference>
<evidence type="ECO:0000256" key="4">
    <source>
        <dbReference type="PROSITE-ProRule" id="PRU00409"/>
    </source>
</evidence>
<dbReference type="PANTHER" id="PTHR43334:SF1">
    <property type="entry name" value="3-HYDROXYPROPIONATE--COA LIGASE [ADP-FORMING]"/>
    <property type="match status" value="1"/>
</dbReference>
<dbReference type="RefSeq" id="WP_274456287.1">
    <property type="nucleotide sequence ID" value="NZ_CP067097.1"/>
</dbReference>
<sequence>MTSLVTPERLCGFFRPRRIALVGATDKSRWSVFTYTNLKTFGGDSGVVVDCVHPLHKTVHGQRTVPSLCDIDGQVDLAYVMVPTTQVLPVLEDAHKAKIRNLVILTAGFREIGGEGAELEREVLAYARTHDQVLLGPNGNGFIHASEQLAPYGLLITPPLLAGPVGIVLQSGALASSVLTLAQARNIGISLLVSMGNEAMISATDVMEYLIEDERTKVIAVFLETIRQPHEFARVAKKAMAHGKPIVALKIGRSERSAQSAMAHTGAIVGDDAVNDAVLRQLGVIRVHALEDLITTAGVLGYVPPLSGRRMGVVTPSGGACDILSDRAADEGLELPDFTPETANRLKDIVPAFSTVHNPLDVTGFVVVDSTLLRRALAATVDDPNVDFLVCLTDPPRVEPPDATPLLEQWRHLREIVDTSNKPIVIVSNTSVDITAFGRSVLQGVGLHVVGGMEHGMTAIAHAVWWHEQRRRCAQRGPSWCPAGLAEAAVEDEAAAEGQTPVASGARALRAESEAQKLPAGSWSEWSARRFLTASGIPFVPGILAQSAAEAVDAAAQVGYPVALKVQSPDILHKSDVGGVALGLATAAEVRNAYRAICHAALLRVPNCRLDGVLVTPMRSKGVEVLVGVVRDPLWGPVLAVGLGGIWVEALQDTRLRVLPVDAGDIREMLHELRGYPLLRGGRGRAGVDEERLAAVIGQIAAVAVGLGERLEALEVNPLWAQGSQVEALDALISLGPEVPRGV</sequence>
<keyword evidence="2 4" id="KW-0547">Nucleotide-binding</keyword>
<dbReference type="Pfam" id="PF13607">
    <property type="entry name" value="Succ_CoA_lig"/>
    <property type="match status" value="1"/>
</dbReference>
<dbReference type="Gene3D" id="3.40.50.261">
    <property type="entry name" value="Succinyl-CoA synthetase domains"/>
    <property type="match status" value="2"/>
</dbReference>
<dbReference type="InterPro" id="IPR013815">
    <property type="entry name" value="ATP_grasp_subdomain_1"/>
</dbReference>
<organism evidence="6 7">
    <name type="scientific">Alicyclobacillus cycloheptanicus</name>
    <dbReference type="NCBI Taxonomy" id="1457"/>
    <lineage>
        <taxon>Bacteria</taxon>
        <taxon>Bacillati</taxon>
        <taxon>Bacillota</taxon>
        <taxon>Bacilli</taxon>
        <taxon>Bacillales</taxon>
        <taxon>Alicyclobacillaceae</taxon>
        <taxon>Alicyclobacillus</taxon>
    </lineage>
</organism>
<dbReference type="SUPFAM" id="SSF52210">
    <property type="entry name" value="Succinyl-CoA synthetase domains"/>
    <property type="match status" value="2"/>
</dbReference>
<dbReference type="PROSITE" id="PS50975">
    <property type="entry name" value="ATP_GRASP"/>
    <property type="match status" value="1"/>
</dbReference>
<name>A0ABT9XIE1_9BACL</name>
<dbReference type="InterPro" id="IPR032875">
    <property type="entry name" value="Succ_CoA_lig_flav_dom"/>
</dbReference>
<evidence type="ECO:0000259" key="5">
    <source>
        <dbReference type="PROSITE" id="PS50975"/>
    </source>
</evidence>
<dbReference type="InterPro" id="IPR011761">
    <property type="entry name" value="ATP-grasp"/>
</dbReference>
<dbReference type="SUPFAM" id="SSF56059">
    <property type="entry name" value="Glutathione synthetase ATP-binding domain-like"/>
    <property type="match status" value="1"/>
</dbReference>
<dbReference type="Gene3D" id="3.30.470.20">
    <property type="entry name" value="ATP-grasp fold, B domain"/>
    <property type="match status" value="1"/>
</dbReference>
<dbReference type="InterPro" id="IPR016102">
    <property type="entry name" value="Succinyl-CoA_synth-like"/>
</dbReference>
<evidence type="ECO:0000313" key="6">
    <source>
        <dbReference type="EMBL" id="MDQ0189481.1"/>
    </source>
</evidence>
<dbReference type="Proteomes" id="UP001232973">
    <property type="component" value="Unassembled WGS sequence"/>
</dbReference>
<reference evidence="6 7" key="1">
    <citation type="submission" date="2023-07" db="EMBL/GenBank/DDBJ databases">
        <title>Genomic Encyclopedia of Type Strains, Phase IV (KMG-IV): sequencing the most valuable type-strain genomes for metagenomic binning, comparative biology and taxonomic classification.</title>
        <authorList>
            <person name="Goeker M."/>
        </authorList>
    </citation>
    <scope>NUCLEOTIDE SEQUENCE [LARGE SCALE GENOMIC DNA]</scope>
    <source>
        <strain evidence="6 7">DSM 4006</strain>
    </source>
</reference>
<dbReference type="InterPro" id="IPR043938">
    <property type="entry name" value="Ligase_CoA_dom"/>
</dbReference>
<evidence type="ECO:0000256" key="3">
    <source>
        <dbReference type="ARBA" id="ARBA00022840"/>
    </source>
</evidence>
<dbReference type="EMBL" id="JAUSTP010000008">
    <property type="protein sequence ID" value="MDQ0189481.1"/>
    <property type="molecule type" value="Genomic_DNA"/>
</dbReference>
<dbReference type="SUPFAM" id="SSF51735">
    <property type="entry name" value="NAD(P)-binding Rossmann-fold domains"/>
    <property type="match status" value="1"/>
</dbReference>
<dbReference type="Pfam" id="PF13549">
    <property type="entry name" value="ATP-grasp_5"/>
    <property type="match status" value="1"/>
</dbReference>
<dbReference type="SMART" id="SM00881">
    <property type="entry name" value="CoA_binding"/>
    <property type="match status" value="1"/>
</dbReference>
<feature type="domain" description="ATP-grasp" evidence="5">
    <location>
        <begin position="529"/>
        <end position="565"/>
    </location>
</feature>
<keyword evidence="7" id="KW-1185">Reference proteome</keyword>
<keyword evidence="3 4" id="KW-0067">ATP-binding</keyword>
<dbReference type="Gene3D" id="3.40.50.720">
    <property type="entry name" value="NAD(P)-binding Rossmann-like Domain"/>
    <property type="match status" value="1"/>
</dbReference>
<dbReference type="Pfam" id="PF13380">
    <property type="entry name" value="CoA_binding_2"/>
    <property type="match status" value="1"/>
</dbReference>
<keyword evidence="1" id="KW-0436">Ligase</keyword>
<comment type="caution">
    <text evidence="6">The sequence shown here is derived from an EMBL/GenBank/DDBJ whole genome shotgun (WGS) entry which is preliminary data.</text>
</comment>
<dbReference type="InterPro" id="IPR051538">
    <property type="entry name" value="Acyl-CoA_Synth/Transferase"/>
</dbReference>
<dbReference type="PANTHER" id="PTHR43334">
    <property type="entry name" value="ACETATE--COA LIGASE [ADP-FORMING]"/>
    <property type="match status" value="1"/>
</dbReference>
<gene>
    <name evidence="6" type="ORF">J2S03_001313</name>
</gene>
<evidence type="ECO:0000256" key="2">
    <source>
        <dbReference type="ARBA" id="ARBA00022741"/>
    </source>
</evidence>
<accession>A0ABT9XIE1</accession>
<evidence type="ECO:0000256" key="1">
    <source>
        <dbReference type="ARBA" id="ARBA00022598"/>
    </source>
</evidence>
<evidence type="ECO:0000313" key="7">
    <source>
        <dbReference type="Proteomes" id="UP001232973"/>
    </source>
</evidence>
<proteinExistence type="predicted"/>
<protein>
    <submittedName>
        <fullName evidence="6">Acyl-CoA synthetase (NDP forming)</fullName>
    </submittedName>
</protein>
<dbReference type="InterPro" id="IPR003781">
    <property type="entry name" value="CoA-bd"/>
</dbReference>
<dbReference type="Gene3D" id="3.30.1490.20">
    <property type="entry name" value="ATP-grasp fold, A domain"/>
    <property type="match status" value="1"/>
</dbReference>
<dbReference type="Pfam" id="PF19045">
    <property type="entry name" value="Ligase_CoA_2"/>
    <property type="match status" value="1"/>
</dbReference>